<comment type="caution">
    <text evidence="1">The sequence shown here is derived from an EMBL/GenBank/DDBJ whole genome shotgun (WGS) entry which is preliminary data.</text>
</comment>
<dbReference type="EMBL" id="QNQT01000005">
    <property type="protein sequence ID" value="RDU36593.1"/>
    <property type="molecule type" value="Genomic_DNA"/>
</dbReference>
<name>A0A3D8GQ27_9BACI</name>
<dbReference type="Pfam" id="PF17334">
    <property type="entry name" value="CsgA"/>
    <property type="match status" value="1"/>
</dbReference>
<evidence type="ECO:0000313" key="2">
    <source>
        <dbReference type="Proteomes" id="UP000257144"/>
    </source>
</evidence>
<organism evidence="1 2">
    <name type="scientific">Neobacillus piezotolerans</name>
    <dbReference type="NCBI Taxonomy" id="2259171"/>
    <lineage>
        <taxon>Bacteria</taxon>
        <taxon>Bacillati</taxon>
        <taxon>Bacillota</taxon>
        <taxon>Bacilli</taxon>
        <taxon>Bacillales</taxon>
        <taxon>Bacillaceae</taxon>
        <taxon>Neobacillus</taxon>
    </lineage>
</organism>
<proteinExistence type="predicted"/>
<keyword evidence="2" id="KW-1185">Reference proteome</keyword>
<reference evidence="1 2" key="1">
    <citation type="submission" date="2018-07" db="EMBL/GenBank/DDBJ databases">
        <title>Bacillus sp. YLB-04 draft genome sequence.</title>
        <authorList>
            <person name="Yu L."/>
            <person name="Tang X."/>
        </authorList>
    </citation>
    <scope>NUCLEOTIDE SEQUENCE [LARGE SCALE GENOMIC DNA]</scope>
    <source>
        <strain evidence="1 2">YLB-04</strain>
    </source>
</reference>
<gene>
    <name evidence="1" type="ORF">DRW41_13435</name>
</gene>
<dbReference type="AlphaFoldDB" id="A0A3D8GQ27"/>
<dbReference type="OrthoDB" id="2938007at2"/>
<dbReference type="InterPro" id="IPR020255">
    <property type="entry name" value="CsgA"/>
</dbReference>
<dbReference type="Proteomes" id="UP000257144">
    <property type="component" value="Unassembled WGS sequence"/>
</dbReference>
<accession>A0A3D8GQ27</accession>
<sequence length="82" mass="9740">MDQSLAYLREILSNYTENHNEGKKLFDKLKNHYRTAEDFAEHLDAGDITFLNSILPEEIKYALDEKDEERAEQLNNVYEQLF</sequence>
<evidence type="ECO:0000313" key="1">
    <source>
        <dbReference type="EMBL" id="RDU36593.1"/>
    </source>
</evidence>
<protein>
    <submittedName>
        <fullName evidence="1">Sporulation protein</fullName>
    </submittedName>
</protein>